<comment type="caution">
    <text evidence="1">The sequence shown here is derived from an EMBL/GenBank/DDBJ whole genome shotgun (WGS) entry which is preliminary data.</text>
</comment>
<sequence length="291" mass="32334">MPLPDELDPRGFSVRDGLRAGLTPDQLRARRLVAPHRGTRSTAAPSSVEERAHALAPLLTVGDRFSHTTAALLHGMRLPSGHREVAMHLTSTQRPRAPQIAGVAGHRSSVTETVTVDDLPASSPVVAWVECSSILALDDLIVMGDGLVRRRRPQATMPLLSAAVEGHRGRRGFRSLEKALAHIRPGTDSARETELRLLVVRAGLPEPEVNGEIRNEFGVLLGHGDLVFRRERVLLEYEGRQHTDPRQFAIDIERLDVIMAESWRVMRVDRVLFADKHRLLSRLRAALTRPR</sequence>
<organism evidence="1 2">
    <name type="scientific">Antiquaquibacter soli</name>
    <dbReference type="NCBI Taxonomy" id="3064523"/>
    <lineage>
        <taxon>Bacteria</taxon>
        <taxon>Bacillati</taxon>
        <taxon>Actinomycetota</taxon>
        <taxon>Actinomycetes</taxon>
        <taxon>Micrococcales</taxon>
        <taxon>Microbacteriaceae</taxon>
        <taxon>Antiquaquibacter</taxon>
    </lineage>
</organism>
<dbReference type="Proteomes" id="UP001241072">
    <property type="component" value="Unassembled WGS sequence"/>
</dbReference>
<name>A0ABT9BT98_9MICO</name>
<reference evidence="1 2" key="1">
    <citation type="submission" date="2023-07" db="EMBL/GenBank/DDBJ databases">
        <title>Protaetiibacter sp. nov WY-16 isolated from soil.</title>
        <authorList>
            <person name="Liu B."/>
            <person name="Wan Y."/>
        </authorList>
    </citation>
    <scope>NUCLEOTIDE SEQUENCE [LARGE SCALE GENOMIC DNA]</scope>
    <source>
        <strain evidence="1 2">WY-16</strain>
    </source>
</reference>
<dbReference type="EMBL" id="JAUQUB010000003">
    <property type="protein sequence ID" value="MDO7883016.1"/>
    <property type="molecule type" value="Genomic_DNA"/>
</dbReference>
<keyword evidence="2" id="KW-1185">Reference proteome</keyword>
<evidence type="ECO:0000313" key="2">
    <source>
        <dbReference type="Proteomes" id="UP001241072"/>
    </source>
</evidence>
<evidence type="ECO:0008006" key="3">
    <source>
        <dbReference type="Google" id="ProtNLM"/>
    </source>
</evidence>
<protein>
    <recommendedName>
        <fullName evidence="3">DUF559 domain-containing protein</fullName>
    </recommendedName>
</protein>
<evidence type="ECO:0000313" key="1">
    <source>
        <dbReference type="EMBL" id="MDO7883016.1"/>
    </source>
</evidence>
<gene>
    <name evidence="1" type="ORF">Q5716_12330</name>
</gene>
<accession>A0ABT9BT98</accession>
<dbReference type="RefSeq" id="WP_305003446.1">
    <property type="nucleotide sequence ID" value="NZ_JAUQUB010000003.1"/>
</dbReference>
<proteinExistence type="predicted"/>